<evidence type="ECO:0000256" key="8">
    <source>
        <dbReference type="ARBA" id="ARBA00023012"/>
    </source>
</evidence>
<dbReference type="AlphaFoldDB" id="A0AAN1WEZ3"/>
<dbReference type="CDD" id="cd16922">
    <property type="entry name" value="HATPase_EvgS-ArcB-TorS-like"/>
    <property type="match status" value="1"/>
</dbReference>
<dbReference type="Proteomes" id="UP001320119">
    <property type="component" value="Chromosome"/>
</dbReference>
<dbReference type="InterPro" id="IPR004358">
    <property type="entry name" value="Sig_transdc_His_kin-like_C"/>
</dbReference>
<dbReference type="Pfam" id="PF00072">
    <property type="entry name" value="Response_reg"/>
    <property type="match status" value="1"/>
</dbReference>
<dbReference type="FunFam" id="3.30.565.10:FF:000010">
    <property type="entry name" value="Sensor histidine kinase RcsC"/>
    <property type="match status" value="1"/>
</dbReference>
<keyword evidence="6" id="KW-0418">Kinase</keyword>
<evidence type="ECO:0000256" key="12">
    <source>
        <dbReference type="SAM" id="Phobius"/>
    </source>
</evidence>
<feature type="domain" description="Response regulatory" evidence="14">
    <location>
        <begin position="1069"/>
        <end position="1152"/>
    </location>
</feature>
<evidence type="ECO:0000313" key="18">
    <source>
        <dbReference type="Proteomes" id="UP001320119"/>
    </source>
</evidence>
<dbReference type="InterPro" id="IPR036097">
    <property type="entry name" value="HisK_dim/P_sf"/>
</dbReference>
<dbReference type="GO" id="GO:0000155">
    <property type="term" value="F:phosphorelay sensor kinase activity"/>
    <property type="evidence" value="ECO:0007669"/>
    <property type="project" value="InterPro"/>
</dbReference>
<dbReference type="FunFam" id="1.10.287.130:FF:000002">
    <property type="entry name" value="Two-component osmosensing histidine kinase"/>
    <property type="match status" value="1"/>
</dbReference>
<dbReference type="InterPro" id="IPR036890">
    <property type="entry name" value="HATPase_C_sf"/>
</dbReference>
<dbReference type="Pfam" id="PF00512">
    <property type="entry name" value="HisKA"/>
    <property type="match status" value="1"/>
</dbReference>
<dbReference type="InterPro" id="IPR003594">
    <property type="entry name" value="HATPase_dom"/>
</dbReference>
<dbReference type="EC" id="2.7.13.3" evidence="2"/>
<dbReference type="SMART" id="SM00091">
    <property type="entry name" value="PAS"/>
    <property type="match status" value="3"/>
</dbReference>
<dbReference type="InterPro" id="IPR000014">
    <property type="entry name" value="PAS"/>
</dbReference>
<dbReference type="SMART" id="SM00387">
    <property type="entry name" value="HATPase_c"/>
    <property type="match status" value="1"/>
</dbReference>
<accession>A0AAN1WEZ3</accession>
<keyword evidence="12" id="KW-0472">Membrane</keyword>
<organism evidence="17 18">
    <name type="scientific">Marinagarivorans cellulosilyticus</name>
    <dbReference type="NCBI Taxonomy" id="2721545"/>
    <lineage>
        <taxon>Bacteria</taxon>
        <taxon>Pseudomonadati</taxon>
        <taxon>Pseudomonadota</taxon>
        <taxon>Gammaproteobacteria</taxon>
        <taxon>Cellvibrionales</taxon>
        <taxon>Cellvibrionaceae</taxon>
        <taxon>Marinagarivorans</taxon>
    </lineage>
</organism>
<feature type="transmembrane region" description="Helical" evidence="12">
    <location>
        <begin position="35"/>
        <end position="54"/>
    </location>
</feature>
<comment type="subunit">
    <text evidence="9">At low DSF concentrations, interacts with RpfF.</text>
</comment>
<dbReference type="GO" id="GO:0005524">
    <property type="term" value="F:ATP binding"/>
    <property type="evidence" value="ECO:0007669"/>
    <property type="project" value="UniProtKB-KW"/>
</dbReference>
<dbReference type="Pfam" id="PF08447">
    <property type="entry name" value="PAS_3"/>
    <property type="match status" value="1"/>
</dbReference>
<dbReference type="Gene3D" id="1.10.287.130">
    <property type="match status" value="1"/>
</dbReference>
<dbReference type="PROSITE" id="PS50112">
    <property type="entry name" value="PAS"/>
    <property type="match status" value="1"/>
</dbReference>
<dbReference type="Pfam" id="PF02518">
    <property type="entry name" value="HATPase_c"/>
    <property type="match status" value="1"/>
</dbReference>
<dbReference type="Gene3D" id="3.40.50.2300">
    <property type="match status" value="1"/>
</dbReference>
<dbReference type="PANTHER" id="PTHR43047:SF64">
    <property type="entry name" value="HISTIDINE KINASE CONTAINING CHEY-HOMOLOGOUS RECEIVER DOMAIN AND PAS DOMAIN-RELATED"/>
    <property type="match status" value="1"/>
</dbReference>
<dbReference type="SUPFAM" id="SSF55874">
    <property type="entry name" value="ATPase domain of HSP90 chaperone/DNA topoisomerase II/histidine kinase"/>
    <property type="match status" value="1"/>
</dbReference>
<dbReference type="SUPFAM" id="SSF55785">
    <property type="entry name" value="PYP-like sensor domain (PAS domain)"/>
    <property type="match status" value="3"/>
</dbReference>
<dbReference type="NCBIfam" id="TIGR00229">
    <property type="entry name" value="sensory_box"/>
    <property type="match status" value="1"/>
</dbReference>
<evidence type="ECO:0000259" key="13">
    <source>
        <dbReference type="PROSITE" id="PS50109"/>
    </source>
</evidence>
<evidence type="ECO:0000256" key="6">
    <source>
        <dbReference type="ARBA" id="ARBA00022777"/>
    </source>
</evidence>
<keyword evidence="3 11" id="KW-0597">Phosphoprotein</keyword>
<keyword evidence="4" id="KW-0808">Transferase</keyword>
<reference evidence="17 18" key="1">
    <citation type="journal article" date="2022" name="IScience">
        <title>An ultrasensitive nanofiber-based assay for enzymatic hydrolysis and deep-sea microbial degradation of cellulose.</title>
        <authorList>
            <person name="Tsudome M."/>
            <person name="Tachioka M."/>
            <person name="Miyazaki M."/>
            <person name="Uchimura K."/>
            <person name="Tsuda M."/>
            <person name="Takaki Y."/>
            <person name="Deguchi S."/>
        </authorList>
    </citation>
    <scope>NUCLEOTIDE SEQUENCE [LARGE SCALE GENOMIC DNA]</scope>
    <source>
        <strain evidence="17 18">GE09</strain>
    </source>
</reference>
<dbReference type="SUPFAM" id="SSF52172">
    <property type="entry name" value="CheY-like"/>
    <property type="match status" value="1"/>
</dbReference>
<dbReference type="RefSeq" id="WP_236985875.1">
    <property type="nucleotide sequence ID" value="NZ_AP023086.1"/>
</dbReference>
<evidence type="ECO:0000259" key="16">
    <source>
        <dbReference type="PROSITE" id="PS50113"/>
    </source>
</evidence>
<evidence type="ECO:0000256" key="10">
    <source>
        <dbReference type="ARBA" id="ARBA00068150"/>
    </source>
</evidence>
<dbReference type="PRINTS" id="PR00344">
    <property type="entry name" value="BCTRLSENSOR"/>
</dbReference>
<dbReference type="CDD" id="cd00130">
    <property type="entry name" value="PAS"/>
    <property type="match status" value="2"/>
</dbReference>
<sequence>MQESDYKNALISTLRVQGAQEQPYHDVSLDMSTKALIFTTSVIALALLIGALTIGKVKTVQLANTQQNLGLALQQTEQTLLYWKDTNTATLERLTITPKLNTLLQAQVSLYESNSNLFGSNLNALRQYFLDNRATFGSDKGFFIVARDGTNIASLRDENIGIKNLILQHRTLQFDRALEGVPQFIAPIPSDVAIKGQKNIKGKAVPASAFFVAPIKNIKGATIALFTERIDPSKTFSALQKNSKSLPGLDIYSINTAGQLVSEPLGNELFYQNGLLQTNEQAVLSLTASAPQQLTSAPSEPQLTQMASDVIDSAPERILIRHSRPYQNLLGQQVLGAGLWSDELGIGIIAEQSKEQALANYYWLRKLMIIAISILCLFVIILTTVWLRAHQRMMLAMQATNDNLEGIVAARTQELKSSNQEAEHALTKLKERNFIIDQHAIVSITDNAGIITYANDAFQKISGYSLDELIGKNHRILNSGHHAKFFWDSFYKSIQLDGLWKGDICNRTKNGEIYWVASTIAALKDDSGKTTHYISIRSDITALKQAQADLENSRYQLSLATQVSQIGIWSLDFKSGVLTWDEQMHQLYEILPSEFGGTFLDWKNSVLPEDLDRTVANFENAIAERLAFVDEFRIRLKNNRIRHIKATAKVIYDNSNNPSRIIGVNYDISDLKNIALIDKQRANELEKLSKRLAEAQRIGGMWDWELDPKEKTITCSNSICALFDIQEHEIPHSLTELLDLLDAPSKALLETTLENLTVARTINLELRRRSSRGQVIITELRGEVIRNDDGFVEKVVAIMLNITERKLVESELRKAIVDADAANRAKSEFLAIMSHEIRTPLNGVMGMLSLVLRKPLEESIQRKLEIADSSAHSLLQIINDILDFSKIEAGQLELEAIQFNAREQIESAVHSLSHPILEKGLKLSVDTIHVSEQGVIADPGRLRQIIINLLGNALKFTEKGDIIVRASLKGEHNKFVLRVSIQDTGIGIDSDKLESIFESFAQADTSNTRRFGGTGLGLAICKRLCTQMKGRIEVASKIDVGSIFTVEIPVLKGDTQYALTPKSDISQLRVLIVDDHPVNLEIFSQQFLSWGIATELAHDGQQALECCNKNAATPYDIIVVDGHMPNMDGYNLGKALRADPRFNHSKLGSSPL</sequence>
<dbReference type="InterPro" id="IPR003661">
    <property type="entry name" value="HisK_dim/P_dom"/>
</dbReference>
<keyword evidence="12" id="KW-0812">Transmembrane</keyword>
<feature type="domain" description="PAC" evidence="16">
    <location>
        <begin position="500"/>
        <end position="552"/>
    </location>
</feature>
<protein>
    <recommendedName>
        <fullName evidence="10">Sensory/regulatory protein RpfC</fullName>
        <ecNumber evidence="2">2.7.13.3</ecNumber>
    </recommendedName>
</protein>
<evidence type="ECO:0000256" key="3">
    <source>
        <dbReference type="ARBA" id="ARBA00022553"/>
    </source>
</evidence>
<feature type="modified residue" description="4-aspartylphosphate" evidence="11">
    <location>
        <position position="1121"/>
    </location>
</feature>
<keyword evidence="7" id="KW-0067">ATP-binding</keyword>
<dbReference type="SMART" id="SM00086">
    <property type="entry name" value="PAC"/>
    <property type="match status" value="3"/>
</dbReference>
<keyword evidence="8" id="KW-0902">Two-component regulatory system</keyword>
<dbReference type="PROSITE" id="PS50113">
    <property type="entry name" value="PAC"/>
    <property type="match status" value="2"/>
</dbReference>
<gene>
    <name evidence="17" type="ORF">MARGE09_P0572</name>
</gene>
<evidence type="ECO:0000256" key="5">
    <source>
        <dbReference type="ARBA" id="ARBA00022741"/>
    </source>
</evidence>
<evidence type="ECO:0000313" key="17">
    <source>
        <dbReference type="EMBL" id="BCD96372.1"/>
    </source>
</evidence>
<dbReference type="KEGG" id="marq:MARGE09_P0572"/>
<evidence type="ECO:0000259" key="15">
    <source>
        <dbReference type="PROSITE" id="PS50112"/>
    </source>
</evidence>
<dbReference type="SUPFAM" id="SSF47384">
    <property type="entry name" value="Homodimeric domain of signal transducing histidine kinase"/>
    <property type="match status" value="1"/>
</dbReference>
<dbReference type="PROSITE" id="PS50110">
    <property type="entry name" value="RESPONSE_REGULATORY"/>
    <property type="match status" value="1"/>
</dbReference>
<dbReference type="SMART" id="SM00388">
    <property type="entry name" value="HisKA"/>
    <property type="match status" value="1"/>
</dbReference>
<dbReference type="CDD" id="cd00082">
    <property type="entry name" value="HisKA"/>
    <property type="match status" value="1"/>
</dbReference>
<dbReference type="InterPro" id="IPR001610">
    <property type="entry name" value="PAC"/>
</dbReference>
<dbReference type="InterPro" id="IPR000700">
    <property type="entry name" value="PAS-assoc_C"/>
</dbReference>
<feature type="transmembrane region" description="Helical" evidence="12">
    <location>
        <begin position="367"/>
        <end position="387"/>
    </location>
</feature>
<dbReference type="InterPro" id="IPR035965">
    <property type="entry name" value="PAS-like_dom_sf"/>
</dbReference>
<dbReference type="Pfam" id="PF13426">
    <property type="entry name" value="PAS_9"/>
    <property type="match status" value="2"/>
</dbReference>
<dbReference type="CDD" id="cd17546">
    <property type="entry name" value="REC_hyHK_CKI1_RcsC-like"/>
    <property type="match status" value="1"/>
</dbReference>
<dbReference type="InterPro" id="IPR001789">
    <property type="entry name" value="Sig_transdc_resp-reg_receiver"/>
</dbReference>
<keyword evidence="18" id="KW-1185">Reference proteome</keyword>
<dbReference type="InterPro" id="IPR011006">
    <property type="entry name" value="CheY-like_superfamily"/>
</dbReference>
<dbReference type="Gene3D" id="3.30.565.10">
    <property type="entry name" value="Histidine kinase-like ATPase, C-terminal domain"/>
    <property type="match status" value="1"/>
</dbReference>
<evidence type="ECO:0000256" key="4">
    <source>
        <dbReference type="ARBA" id="ARBA00022679"/>
    </source>
</evidence>
<dbReference type="PROSITE" id="PS50109">
    <property type="entry name" value="HIS_KIN"/>
    <property type="match status" value="1"/>
</dbReference>
<feature type="domain" description="Histidine kinase" evidence="13">
    <location>
        <begin position="832"/>
        <end position="1052"/>
    </location>
</feature>
<feature type="domain" description="PAC" evidence="16">
    <location>
        <begin position="760"/>
        <end position="814"/>
    </location>
</feature>
<dbReference type="InterPro" id="IPR013655">
    <property type="entry name" value="PAS_fold_3"/>
</dbReference>
<keyword evidence="5" id="KW-0547">Nucleotide-binding</keyword>
<name>A0AAN1WEZ3_9GAMM</name>
<evidence type="ECO:0000256" key="9">
    <source>
        <dbReference type="ARBA" id="ARBA00064003"/>
    </source>
</evidence>
<dbReference type="InterPro" id="IPR005467">
    <property type="entry name" value="His_kinase_dom"/>
</dbReference>
<evidence type="ECO:0000259" key="14">
    <source>
        <dbReference type="PROSITE" id="PS50110"/>
    </source>
</evidence>
<comment type="catalytic activity">
    <reaction evidence="1">
        <text>ATP + protein L-histidine = ADP + protein N-phospho-L-histidine.</text>
        <dbReference type="EC" id="2.7.13.3"/>
    </reaction>
</comment>
<evidence type="ECO:0000256" key="7">
    <source>
        <dbReference type="ARBA" id="ARBA00022840"/>
    </source>
</evidence>
<dbReference type="PANTHER" id="PTHR43047">
    <property type="entry name" value="TWO-COMPONENT HISTIDINE PROTEIN KINASE"/>
    <property type="match status" value="1"/>
</dbReference>
<dbReference type="Gene3D" id="3.30.450.20">
    <property type="entry name" value="PAS domain"/>
    <property type="match status" value="3"/>
</dbReference>
<feature type="domain" description="PAS" evidence="15">
    <location>
        <begin position="442"/>
        <end position="473"/>
    </location>
</feature>
<proteinExistence type="predicted"/>
<evidence type="ECO:0000256" key="1">
    <source>
        <dbReference type="ARBA" id="ARBA00000085"/>
    </source>
</evidence>
<dbReference type="EMBL" id="AP023086">
    <property type="protein sequence ID" value="BCD96372.1"/>
    <property type="molecule type" value="Genomic_DNA"/>
</dbReference>
<evidence type="ECO:0000256" key="11">
    <source>
        <dbReference type="PROSITE-ProRule" id="PRU00169"/>
    </source>
</evidence>
<evidence type="ECO:0000256" key="2">
    <source>
        <dbReference type="ARBA" id="ARBA00012438"/>
    </source>
</evidence>
<keyword evidence="12" id="KW-1133">Transmembrane helix</keyword>